<comment type="caution">
    <text evidence="2">The sequence shown here is derived from an EMBL/GenBank/DDBJ whole genome shotgun (WGS) entry which is preliminary data.</text>
</comment>
<feature type="region of interest" description="Disordered" evidence="1">
    <location>
        <begin position="129"/>
        <end position="153"/>
    </location>
</feature>
<dbReference type="Proteomes" id="UP001642464">
    <property type="component" value="Unassembled WGS sequence"/>
</dbReference>
<evidence type="ECO:0000313" key="2">
    <source>
        <dbReference type="EMBL" id="CAK9056297.1"/>
    </source>
</evidence>
<keyword evidence="3" id="KW-1185">Reference proteome</keyword>
<feature type="compositionally biased region" description="Basic and acidic residues" evidence="1">
    <location>
        <begin position="137"/>
        <end position="153"/>
    </location>
</feature>
<gene>
    <name evidence="2" type="ORF">SCF082_LOCUS30349</name>
</gene>
<protein>
    <submittedName>
        <fullName evidence="2">Uncharacterized protein</fullName>
    </submittedName>
</protein>
<proteinExistence type="predicted"/>
<name>A0ABP0N056_9DINO</name>
<dbReference type="EMBL" id="CAXAMM010025013">
    <property type="protein sequence ID" value="CAK9056297.1"/>
    <property type="molecule type" value="Genomic_DNA"/>
</dbReference>
<reference evidence="2 3" key="1">
    <citation type="submission" date="2024-02" db="EMBL/GenBank/DDBJ databases">
        <authorList>
            <person name="Chen Y."/>
            <person name="Shah S."/>
            <person name="Dougan E. K."/>
            <person name="Thang M."/>
            <person name="Chan C."/>
        </authorList>
    </citation>
    <scope>NUCLEOTIDE SEQUENCE [LARGE SCALE GENOMIC DNA]</scope>
</reference>
<feature type="compositionally biased region" description="Polar residues" evidence="1">
    <location>
        <begin position="18"/>
        <end position="34"/>
    </location>
</feature>
<sequence>MMRAGMTNAMMQSAKLAATSTRVVQRNSSRQMSSMPKVKGEVKKGMSGQGEGGHPHVMQDMNFAGKVADMTSRNAPLKVIMAAVVCTAAYKLMVVQPSKPEVTTNPEERRTLDYLENDKDAVPKRLRKWQTGPFNGKNKEVLGIKPSDEKLEQ</sequence>
<accession>A0ABP0N056</accession>
<evidence type="ECO:0000313" key="3">
    <source>
        <dbReference type="Proteomes" id="UP001642464"/>
    </source>
</evidence>
<feature type="region of interest" description="Disordered" evidence="1">
    <location>
        <begin position="1"/>
        <end position="58"/>
    </location>
</feature>
<evidence type="ECO:0000256" key="1">
    <source>
        <dbReference type="SAM" id="MobiDB-lite"/>
    </source>
</evidence>
<organism evidence="2 3">
    <name type="scientific">Durusdinium trenchii</name>
    <dbReference type="NCBI Taxonomy" id="1381693"/>
    <lineage>
        <taxon>Eukaryota</taxon>
        <taxon>Sar</taxon>
        <taxon>Alveolata</taxon>
        <taxon>Dinophyceae</taxon>
        <taxon>Suessiales</taxon>
        <taxon>Symbiodiniaceae</taxon>
        <taxon>Durusdinium</taxon>
    </lineage>
</organism>